<reference evidence="1 2" key="1">
    <citation type="submission" date="2019-03" db="EMBL/GenBank/DDBJ databases">
        <title>Single cell metagenomics reveals metabolic interactions within the superorganism composed of flagellate Streblomastix strix and complex community of Bacteroidetes bacteria on its surface.</title>
        <authorList>
            <person name="Treitli S.C."/>
            <person name="Kolisko M."/>
            <person name="Husnik F."/>
            <person name="Keeling P."/>
            <person name="Hampl V."/>
        </authorList>
    </citation>
    <scope>NUCLEOTIDE SEQUENCE [LARGE SCALE GENOMIC DNA]</scope>
    <source>
        <strain evidence="1">ST1C</strain>
    </source>
</reference>
<dbReference type="EMBL" id="SNRW01003125">
    <property type="protein sequence ID" value="KAA6390730.1"/>
    <property type="molecule type" value="Genomic_DNA"/>
</dbReference>
<evidence type="ECO:0000313" key="1">
    <source>
        <dbReference type="EMBL" id="KAA6390730.1"/>
    </source>
</evidence>
<dbReference type="Proteomes" id="UP000324800">
    <property type="component" value="Unassembled WGS sequence"/>
</dbReference>
<name>A0A5J4W7F0_9EUKA</name>
<proteinExistence type="predicted"/>
<accession>A0A5J4W7F0</accession>
<dbReference type="OrthoDB" id="193787at2759"/>
<sequence>MSARIHHSLRIMNHRVVDEQLTQNDRSSNHPILRQPEVALVSPVVRRELEALLPYWMKSLQQFSIIKIATDLMRQSESWLMEISQMRMIDEVQQKV</sequence>
<organism evidence="1 2">
    <name type="scientific">Streblomastix strix</name>
    <dbReference type="NCBI Taxonomy" id="222440"/>
    <lineage>
        <taxon>Eukaryota</taxon>
        <taxon>Metamonada</taxon>
        <taxon>Preaxostyla</taxon>
        <taxon>Oxymonadida</taxon>
        <taxon>Streblomastigidae</taxon>
        <taxon>Streblomastix</taxon>
    </lineage>
</organism>
<evidence type="ECO:0000313" key="2">
    <source>
        <dbReference type="Proteomes" id="UP000324800"/>
    </source>
</evidence>
<dbReference type="AlphaFoldDB" id="A0A5J4W7F0"/>
<protein>
    <submittedName>
        <fullName evidence="1">Uncharacterized protein</fullName>
    </submittedName>
</protein>
<gene>
    <name evidence="1" type="ORF">EZS28_013744</name>
</gene>
<comment type="caution">
    <text evidence="1">The sequence shown here is derived from an EMBL/GenBank/DDBJ whole genome shotgun (WGS) entry which is preliminary data.</text>
</comment>